<dbReference type="EMBL" id="JAFNEN010000167">
    <property type="protein sequence ID" value="KAG8191102.1"/>
    <property type="molecule type" value="Genomic_DNA"/>
</dbReference>
<dbReference type="AlphaFoldDB" id="A0AAV6V4R8"/>
<reference evidence="1 2" key="1">
    <citation type="journal article" date="2022" name="Nat. Ecol. Evol.">
        <title>A masculinizing supergene underlies an exaggerated male reproductive morph in a spider.</title>
        <authorList>
            <person name="Hendrickx F."/>
            <person name="De Corte Z."/>
            <person name="Sonet G."/>
            <person name="Van Belleghem S.M."/>
            <person name="Kostlbacher S."/>
            <person name="Vangestel C."/>
        </authorList>
    </citation>
    <scope>NUCLEOTIDE SEQUENCE [LARGE SCALE GENOMIC DNA]</scope>
    <source>
        <strain evidence="1">W744_W776</strain>
    </source>
</reference>
<gene>
    <name evidence="1" type="ORF">JTE90_008414</name>
</gene>
<sequence length="72" mass="8090">MRAGNHFVQDFMCFSGHLNPLFTPVLHHVLAILQFPDARLCPRQGSSSDNALEGCLQQMGQDRLGDRRTSSY</sequence>
<keyword evidence="2" id="KW-1185">Reference proteome</keyword>
<evidence type="ECO:0000313" key="1">
    <source>
        <dbReference type="EMBL" id="KAG8191102.1"/>
    </source>
</evidence>
<proteinExistence type="predicted"/>
<accession>A0AAV6V4R8</accession>
<dbReference type="Proteomes" id="UP000827092">
    <property type="component" value="Unassembled WGS sequence"/>
</dbReference>
<evidence type="ECO:0000313" key="2">
    <source>
        <dbReference type="Proteomes" id="UP000827092"/>
    </source>
</evidence>
<comment type="caution">
    <text evidence="1">The sequence shown here is derived from an EMBL/GenBank/DDBJ whole genome shotgun (WGS) entry which is preliminary data.</text>
</comment>
<name>A0AAV6V4R8_9ARAC</name>
<organism evidence="1 2">
    <name type="scientific">Oedothorax gibbosus</name>
    <dbReference type="NCBI Taxonomy" id="931172"/>
    <lineage>
        <taxon>Eukaryota</taxon>
        <taxon>Metazoa</taxon>
        <taxon>Ecdysozoa</taxon>
        <taxon>Arthropoda</taxon>
        <taxon>Chelicerata</taxon>
        <taxon>Arachnida</taxon>
        <taxon>Araneae</taxon>
        <taxon>Araneomorphae</taxon>
        <taxon>Entelegynae</taxon>
        <taxon>Araneoidea</taxon>
        <taxon>Linyphiidae</taxon>
        <taxon>Erigoninae</taxon>
        <taxon>Oedothorax</taxon>
    </lineage>
</organism>
<protein>
    <submittedName>
        <fullName evidence="1">Uncharacterized protein</fullName>
    </submittedName>
</protein>